<dbReference type="InterPro" id="IPR037158">
    <property type="entry name" value="Thr_synth_N_sf"/>
</dbReference>
<dbReference type="UniPathway" id="UPA00050">
    <property type="reaction ID" value="UER00065"/>
</dbReference>
<dbReference type="InterPro" id="IPR051166">
    <property type="entry name" value="Threonine_Synthase"/>
</dbReference>
<reference evidence="15 16" key="1">
    <citation type="submission" date="2017-01" db="EMBL/GenBank/DDBJ databases">
        <authorList>
            <person name="Mah S.A."/>
            <person name="Swanson W.J."/>
            <person name="Moy G.W."/>
            <person name="Vacquier V.D."/>
        </authorList>
    </citation>
    <scope>NUCLEOTIDE SEQUENCE [LARGE SCALE GENOMIC DNA]</scope>
    <source>
        <strain evidence="15 16">ASpG1</strain>
    </source>
</reference>
<comment type="cofactor">
    <cofactor evidence="1 12">
        <name>pyridoxal 5'-phosphate</name>
        <dbReference type="ChEBI" id="CHEBI:597326"/>
    </cofactor>
</comment>
<protein>
    <recommendedName>
        <fullName evidence="5 11">Threonine synthase</fullName>
        <ecNumber evidence="4 11">4.2.3.1</ecNumber>
    </recommendedName>
</protein>
<dbReference type="NCBIfam" id="TIGR00260">
    <property type="entry name" value="thrC"/>
    <property type="match status" value="1"/>
</dbReference>
<dbReference type="PROSITE" id="PS00165">
    <property type="entry name" value="DEHYDRATASE_SER_THR"/>
    <property type="match status" value="1"/>
</dbReference>
<keyword evidence="8 12" id="KW-0663">Pyridoxal phosphate</keyword>
<evidence type="ECO:0000256" key="5">
    <source>
        <dbReference type="ARBA" id="ARBA00018679"/>
    </source>
</evidence>
<gene>
    <name evidence="15" type="ORF">SAMN05920897_107112</name>
</gene>
<dbReference type="GO" id="GO:0030170">
    <property type="term" value="F:pyridoxal phosphate binding"/>
    <property type="evidence" value="ECO:0007669"/>
    <property type="project" value="InterPro"/>
</dbReference>
<evidence type="ECO:0000256" key="8">
    <source>
        <dbReference type="ARBA" id="ARBA00022898"/>
    </source>
</evidence>
<dbReference type="EMBL" id="FTMS01000007">
    <property type="protein sequence ID" value="SIQ35310.1"/>
    <property type="molecule type" value="Genomic_DNA"/>
</dbReference>
<dbReference type="GO" id="GO:0009088">
    <property type="term" value="P:threonine biosynthetic process"/>
    <property type="evidence" value="ECO:0007669"/>
    <property type="project" value="UniProtKB-UniRule"/>
</dbReference>
<evidence type="ECO:0000256" key="4">
    <source>
        <dbReference type="ARBA" id="ARBA00013028"/>
    </source>
</evidence>
<evidence type="ECO:0000256" key="11">
    <source>
        <dbReference type="NCBIfam" id="TIGR00260"/>
    </source>
</evidence>
<dbReference type="InterPro" id="IPR036052">
    <property type="entry name" value="TrpB-like_PALP_sf"/>
</dbReference>
<keyword evidence="16" id="KW-1185">Reference proteome</keyword>
<evidence type="ECO:0000256" key="2">
    <source>
        <dbReference type="ARBA" id="ARBA00004979"/>
    </source>
</evidence>
<dbReference type="RefSeq" id="WP_076488541.1">
    <property type="nucleotide sequence ID" value="NZ_FTMS01000007.1"/>
</dbReference>
<dbReference type="EC" id="4.2.3.1" evidence="4 11"/>
<evidence type="ECO:0000256" key="3">
    <source>
        <dbReference type="ARBA" id="ARBA00005517"/>
    </source>
</evidence>
<dbReference type="Pfam" id="PF00291">
    <property type="entry name" value="PALP"/>
    <property type="match status" value="1"/>
</dbReference>
<name>A0A1N6S2P2_9SPIO</name>
<organism evidence="15 16">
    <name type="scientific">Alkalispirochaeta americana</name>
    <dbReference type="NCBI Taxonomy" id="159291"/>
    <lineage>
        <taxon>Bacteria</taxon>
        <taxon>Pseudomonadati</taxon>
        <taxon>Spirochaetota</taxon>
        <taxon>Spirochaetia</taxon>
        <taxon>Spirochaetales</taxon>
        <taxon>Spirochaetaceae</taxon>
        <taxon>Alkalispirochaeta</taxon>
    </lineage>
</organism>
<keyword evidence="9" id="KW-0456">Lyase</keyword>
<accession>A0A1N6S2P2</accession>
<dbReference type="InterPro" id="IPR029144">
    <property type="entry name" value="Thr_synth_N"/>
</dbReference>
<evidence type="ECO:0000256" key="7">
    <source>
        <dbReference type="ARBA" id="ARBA00022697"/>
    </source>
</evidence>
<comment type="similarity">
    <text evidence="3">Belongs to the threonine synthase family.</text>
</comment>
<dbReference type="InterPro" id="IPR001926">
    <property type="entry name" value="TrpB-like_PALP"/>
</dbReference>
<dbReference type="STRING" id="159291.SAMN05920897_107112"/>
<dbReference type="GO" id="GO:0004795">
    <property type="term" value="F:threonine synthase activity"/>
    <property type="evidence" value="ECO:0007669"/>
    <property type="project" value="UniProtKB-UniRule"/>
</dbReference>
<feature type="domain" description="Threonine synthase N-terminal" evidence="14">
    <location>
        <begin position="2"/>
        <end position="81"/>
    </location>
</feature>
<evidence type="ECO:0000256" key="12">
    <source>
        <dbReference type="PIRSR" id="PIRSR604450-51"/>
    </source>
</evidence>
<comment type="pathway">
    <text evidence="2">Amino-acid biosynthesis; L-threonine biosynthesis; L-threonine from L-aspartate: step 5/5.</text>
</comment>
<evidence type="ECO:0000259" key="13">
    <source>
        <dbReference type="Pfam" id="PF00291"/>
    </source>
</evidence>
<evidence type="ECO:0000313" key="15">
    <source>
        <dbReference type="EMBL" id="SIQ35310.1"/>
    </source>
</evidence>
<keyword evidence="6" id="KW-0028">Amino-acid biosynthesis</keyword>
<dbReference type="Gene3D" id="3.40.50.1100">
    <property type="match status" value="2"/>
</dbReference>
<dbReference type="PANTHER" id="PTHR42690">
    <property type="entry name" value="THREONINE SYNTHASE FAMILY MEMBER"/>
    <property type="match status" value="1"/>
</dbReference>
<proteinExistence type="inferred from homology"/>
<keyword evidence="7" id="KW-0791">Threonine biosynthesis</keyword>
<feature type="domain" description="Tryptophan synthase beta chain-like PALP" evidence="13">
    <location>
        <begin position="98"/>
        <end position="385"/>
    </location>
</feature>
<evidence type="ECO:0000256" key="6">
    <source>
        <dbReference type="ARBA" id="ARBA00022605"/>
    </source>
</evidence>
<dbReference type="AlphaFoldDB" id="A0A1N6S2P2"/>
<dbReference type="PANTHER" id="PTHR42690:SF1">
    <property type="entry name" value="THREONINE SYNTHASE-LIKE 2"/>
    <property type="match status" value="1"/>
</dbReference>
<evidence type="ECO:0000256" key="10">
    <source>
        <dbReference type="ARBA" id="ARBA00049144"/>
    </source>
</evidence>
<dbReference type="Pfam" id="PF14821">
    <property type="entry name" value="Thr_synth_N"/>
    <property type="match status" value="1"/>
</dbReference>
<dbReference type="InterPro" id="IPR004450">
    <property type="entry name" value="Thr_synthase-like"/>
</dbReference>
<comment type="catalytic activity">
    <reaction evidence="10">
        <text>O-phospho-L-homoserine + H2O = L-threonine + phosphate</text>
        <dbReference type="Rhea" id="RHEA:10840"/>
        <dbReference type="ChEBI" id="CHEBI:15377"/>
        <dbReference type="ChEBI" id="CHEBI:43474"/>
        <dbReference type="ChEBI" id="CHEBI:57590"/>
        <dbReference type="ChEBI" id="CHEBI:57926"/>
        <dbReference type="EC" id="4.2.3.1"/>
    </reaction>
</comment>
<dbReference type="Proteomes" id="UP000186400">
    <property type="component" value="Unassembled WGS sequence"/>
</dbReference>
<evidence type="ECO:0000256" key="9">
    <source>
        <dbReference type="ARBA" id="ARBA00023239"/>
    </source>
</evidence>
<evidence type="ECO:0000259" key="14">
    <source>
        <dbReference type="Pfam" id="PF14821"/>
    </source>
</evidence>
<sequence length="442" mass="48289">MKFVSTRNPRGPAVSFAEALFQGIAPDGGLYHPVEEPDLRALIRSLGEDASFLDCAGAMIQGLFGDDHTAETARELARRAFPFEPRLNRLEPGMRLLELFHGPSCAFKDFGAGFLAAVMEWELQRGGQAIPAERTVILTATSGDTGSAVAQAFQGRQNIDVVILYPSGRVSPLQEKQLTAPSENITALEVKGSFDDCQRMVKEAFADPDLTGRICLTSANSINVGRLIPQSFYYIWAFSQLKDYAGRELVFCVPSGNFGNLTAGLLAWRWGMPVSSFIAATNANDVVPQFLQTGVFTPRPSVQTLANAMDVGNPSNFERMEQLFGSAQAMKGLISARSVSDREIQAVMKDVYEKRGELICPHTATGVLAAREYLQDDPGEDTLVVPLATAHPAKFVEVSREALGVEPPLPERLARLLEQPKRSVIVENTREALARELLKRFG</sequence>
<evidence type="ECO:0000256" key="1">
    <source>
        <dbReference type="ARBA" id="ARBA00001933"/>
    </source>
</evidence>
<dbReference type="OrthoDB" id="9763107at2"/>
<dbReference type="SUPFAM" id="SSF53686">
    <property type="entry name" value="Tryptophan synthase beta subunit-like PLP-dependent enzymes"/>
    <property type="match status" value="1"/>
</dbReference>
<feature type="modified residue" description="N6-(pyridoxal phosphate)lysine" evidence="12">
    <location>
        <position position="108"/>
    </location>
</feature>
<dbReference type="InterPro" id="IPR000634">
    <property type="entry name" value="Ser/Thr_deHydtase_PyrdxlP-BS"/>
</dbReference>
<dbReference type="Gene3D" id="3.90.1380.10">
    <property type="entry name" value="Threonine synthase, N-terminal domain"/>
    <property type="match status" value="1"/>
</dbReference>
<evidence type="ECO:0000313" key="16">
    <source>
        <dbReference type="Proteomes" id="UP000186400"/>
    </source>
</evidence>